<dbReference type="RefSeq" id="XP_041152444.1">
    <property type="nucleotide sequence ID" value="XM_041309791.1"/>
</dbReference>
<dbReference type="Proteomes" id="UP000719766">
    <property type="component" value="Unassembled WGS sequence"/>
</dbReference>
<evidence type="ECO:0000313" key="2">
    <source>
        <dbReference type="Proteomes" id="UP000719766"/>
    </source>
</evidence>
<dbReference type="EMBL" id="JABBWE010000123">
    <property type="protein sequence ID" value="KAG1784959.1"/>
    <property type="molecule type" value="Genomic_DNA"/>
</dbReference>
<comment type="caution">
    <text evidence="1">The sequence shown here is derived from an EMBL/GenBank/DDBJ whole genome shotgun (WGS) entry which is preliminary data.</text>
</comment>
<dbReference type="Gene3D" id="3.40.50.1820">
    <property type="entry name" value="alpha/beta hydrolase"/>
    <property type="match status" value="1"/>
</dbReference>
<evidence type="ECO:0000313" key="1">
    <source>
        <dbReference type="EMBL" id="KAG1784959.1"/>
    </source>
</evidence>
<keyword evidence="2" id="KW-1185">Reference proteome</keyword>
<organism evidence="1 2">
    <name type="scientific">Suillus plorans</name>
    <dbReference type="NCBI Taxonomy" id="116603"/>
    <lineage>
        <taxon>Eukaryota</taxon>
        <taxon>Fungi</taxon>
        <taxon>Dikarya</taxon>
        <taxon>Basidiomycota</taxon>
        <taxon>Agaricomycotina</taxon>
        <taxon>Agaricomycetes</taxon>
        <taxon>Agaricomycetidae</taxon>
        <taxon>Boletales</taxon>
        <taxon>Suillineae</taxon>
        <taxon>Suillaceae</taxon>
        <taxon>Suillus</taxon>
    </lineage>
</organism>
<proteinExistence type="predicted"/>
<reference evidence="1" key="1">
    <citation type="journal article" date="2020" name="New Phytol.">
        <title>Comparative genomics reveals dynamic genome evolution in host specialist ectomycorrhizal fungi.</title>
        <authorList>
            <person name="Lofgren L.A."/>
            <person name="Nguyen N.H."/>
            <person name="Vilgalys R."/>
            <person name="Ruytinx J."/>
            <person name="Liao H.L."/>
            <person name="Branco S."/>
            <person name="Kuo A."/>
            <person name="LaButti K."/>
            <person name="Lipzen A."/>
            <person name="Andreopoulos W."/>
            <person name="Pangilinan J."/>
            <person name="Riley R."/>
            <person name="Hundley H."/>
            <person name="Na H."/>
            <person name="Barry K."/>
            <person name="Grigoriev I.V."/>
            <person name="Stajich J.E."/>
            <person name="Kennedy P.G."/>
        </authorList>
    </citation>
    <scope>NUCLEOTIDE SEQUENCE</scope>
    <source>
        <strain evidence="1">S12</strain>
    </source>
</reference>
<name>A0A9P7A9L5_9AGAM</name>
<gene>
    <name evidence="1" type="ORF">HD556DRAFT_171321</name>
</gene>
<accession>A0A9P7A9L5</accession>
<dbReference type="OrthoDB" id="2636393at2759"/>
<sequence>MSSFQVSSGCQSFPQHASYVDLRMAEVTGKVDLKIGDDTYQTWYKIVGDLASGAHPLIILHGGPDVPHEYITPLAEFQASSSSFTTRSEVHL</sequence>
<dbReference type="AlphaFoldDB" id="A0A9P7A9L5"/>
<protein>
    <submittedName>
        <fullName evidence="1">Uncharacterized protein</fullName>
    </submittedName>
</protein>
<dbReference type="InterPro" id="IPR029058">
    <property type="entry name" value="AB_hydrolase_fold"/>
</dbReference>
<dbReference type="GeneID" id="64603555"/>